<dbReference type="SUPFAM" id="SSF55486">
    <property type="entry name" value="Metalloproteases ('zincins'), catalytic domain"/>
    <property type="match status" value="1"/>
</dbReference>
<dbReference type="Pfam" id="PF13583">
    <property type="entry name" value="Reprolysin_4"/>
    <property type="match status" value="1"/>
</dbReference>
<feature type="domain" description="Secretion system C-terminal sorting" evidence="2">
    <location>
        <begin position="948"/>
        <end position="1022"/>
    </location>
</feature>
<dbReference type="AlphaFoldDB" id="A0A428K5E8"/>
<dbReference type="RefSeq" id="WP_125466576.1">
    <property type="nucleotide sequence ID" value="NZ_RWBG01000001.1"/>
</dbReference>
<dbReference type="InterPro" id="IPR039005">
    <property type="entry name" value="CSPG_rpt"/>
</dbReference>
<keyword evidence="4" id="KW-1185">Reference proteome</keyword>
<accession>A0A428K5E8</accession>
<dbReference type="Gene3D" id="3.40.390.10">
    <property type="entry name" value="Collagenase (Catalytic Domain)"/>
    <property type="match status" value="1"/>
</dbReference>
<dbReference type="InterPro" id="IPR026444">
    <property type="entry name" value="Secre_tail"/>
</dbReference>
<name>A0A428K5E8_9FLAO</name>
<gene>
    <name evidence="3" type="ORF">EJA19_01530</name>
</gene>
<dbReference type="Pfam" id="PF18962">
    <property type="entry name" value="Por_Secre_tail"/>
    <property type="match status" value="1"/>
</dbReference>
<evidence type="ECO:0000313" key="4">
    <source>
        <dbReference type="Proteomes" id="UP000270620"/>
    </source>
</evidence>
<dbReference type="InterPro" id="IPR024079">
    <property type="entry name" value="MetalloPept_cat_dom_sf"/>
</dbReference>
<keyword evidence="1" id="KW-0732">Signal</keyword>
<protein>
    <submittedName>
        <fullName evidence="3">T9SS C-terminal target domain-containing protein</fullName>
    </submittedName>
</protein>
<dbReference type="Pfam" id="PF16184">
    <property type="entry name" value="Cadherin_3"/>
    <property type="match status" value="1"/>
</dbReference>
<proteinExistence type="predicted"/>
<dbReference type="InterPro" id="IPR008979">
    <property type="entry name" value="Galactose-bd-like_sf"/>
</dbReference>
<dbReference type="Gene3D" id="2.60.120.260">
    <property type="entry name" value="Galactose-binding domain-like"/>
    <property type="match status" value="1"/>
</dbReference>
<dbReference type="OrthoDB" id="9792152at2"/>
<evidence type="ECO:0000313" key="3">
    <source>
        <dbReference type="EMBL" id="RSK41582.1"/>
    </source>
</evidence>
<evidence type="ECO:0000259" key="2">
    <source>
        <dbReference type="Pfam" id="PF18962"/>
    </source>
</evidence>
<evidence type="ECO:0000256" key="1">
    <source>
        <dbReference type="ARBA" id="ARBA00022729"/>
    </source>
</evidence>
<organism evidence="3 4">
    <name type="scientific">Mangrovimonas spongiae</name>
    <dbReference type="NCBI Taxonomy" id="2494697"/>
    <lineage>
        <taxon>Bacteria</taxon>
        <taxon>Pseudomonadati</taxon>
        <taxon>Bacteroidota</taxon>
        <taxon>Flavobacteriia</taxon>
        <taxon>Flavobacteriales</taxon>
        <taxon>Flavobacteriaceae</taxon>
        <taxon>Mangrovimonas</taxon>
    </lineage>
</organism>
<dbReference type="SUPFAM" id="SSF49785">
    <property type="entry name" value="Galactose-binding domain-like"/>
    <property type="match status" value="1"/>
</dbReference>
<dbReference type="EMBL" id="RWBG01000001">
    <property type="protein sequence ID" value="RSK41582.1"/>
    <property type="molecule type" value="Genomic_DNA"/>
</dbReference>
<sequence length="1023" mass="110266">MKKNYNKWTILLILMLFSINIYAQNKSFWTKIDKSKISQENLVLRKSEPQKSTFYQLDITSLKQALSLAPERRNFTGESSVIINFPSANGKIESFRVMEASIMAPELQERFPNIKSYVGTSLNDPSKLIRFSITPQGLHTMTLSSEGMQLIDPYGENNTYISYLKADLPILDNGFICGVEDVDTELERNSNSSTESYRNADDGTMREFRLALASTVEYSAFHWQAAGLTALSPESEKKAAVLAAMVVTMTRVNGIYERDLSITMTLVPNNVDVIFIAFDSFSNDNASALIDQSQTVIDANIGSGNYDIGHTFSTGGGGLAQLNSPCTSSKARGITGSPSPVGDAYDIDYVAHEMGHQFGAPHTFNGDAANCAAPNRAASNAYEPGSGSTIMAYAGICPPQNVQTNSDAYFHQKSLQMIWDNITIGASQCAATTFTGNTVPTVDAGVNYTIPISTPYMLTAESTDADGTGSHTYTWEQYDLGPAGVPTTTLTSGPLVRSMTGTTNPTRYIPNIPDLIETGGSTEWEVLSSVSRDINFRVTVRDNDPRGGQTATDIMTLTTATDAGPFIVTSQNTITTWSQGNTETITWDVAGTNTGSVNTPNVDILLSINGGQTFDEVLATNVPNDGSHDITVPDLLADNCLVMVKGSNNVFFNINSARIAIGYNLTSGEECNTYVFDLNETLPTNATAFELIEVEVPDEGAISDVNVKYDISTSSLGDLHMAVISAEGTRAYLYPAGPCSTGSNMQVTWDHESTQSVADFCGNNPVTGVAMPVVTTEPEPLNAIYGQEMNGTWIVMAANLGGTNMVFNTAELEICKSGTAAVLAPTRVTQDTVEVEVLSSATIDDTHLVVTSPNTGNTADIVYTLTVLPFEGTLYLNGIPLGINDTFTQADVDAGNVTYTTTASNDAVDGFRVDVDDSNGGTLPNLLVNIAIVENLSTDEFNFEVFNVYPNPSQGSFTVQLSTMDNVSLSMIDIRGRVVYNENFNNNNNTFIQQVNVGEIASGIYLLQVEAEGRKSTKKLIIK</sequence>
<reference evidence="3 4" key="1">
    <citation type="submission" date="2018-12" db="EMBL/GenBank/DDBJ databases">
        <title>Mangrovimonas spongiae sp. nov., a novel member of the genus Mangrovimonas isolated from marine sponge.</title>
        <authorList>
            <person name="Zhuang L."/>
            <person name="Luo L."/>
        </authorList>
    </citation>
    <scope>NUCLEOTIDE SEQUENCE [LARGE SCALE GENOMIC DNA]</scope>
    <source>
        <strain evidence="3 4">HN-E26</strain>
    </source>
</reference>
<dbReference type="PROSITE" id="PS51854">
    <property type="entry name" value="CSPG"/>
    <property type="match status" value="1"/>
</dbReference>
<comment type="caution">
    <text evidence="3">The sequence shown here is derived from an EMBL/GenBank/DDBJ whole genome shotgun (WGS) entry which is preliminary data.</text>
</comment>
<dbReference type="Proteomes" id="UP000270620">
    <property type="component" value="Unassembled WGS sequence"/>
</dbReference>
<dbReference type="GO" id="GO:0008237">
    <property type="term" value="F:metallopeptidase activity"/>
    <property type="evidence" value="ECO:0007669"/>
    <property type="project" value="InterPro"/>
</dbReference>
<dbReference type="NCBIfam" id="TIGR04183">
    <property type="entry name" value="Por_Secre_tail"/>
    <property type="match status" value="1"/>
</dbReference>